<evidence type="ECO:0000313" key="3">
    <source>
        <dbReference type="Proteomes" id="UP000702209"/>
    </source>
</evidence>
<evidence type="ECO:0000313" key="2">
    <source>
        <dbReference type="EMBL" id="MBF6297865.1"/>
    </source>
</evidence>
<protein>
    <submittedName>
        <fullName evidence="2">Suppressor of fused domain protein</fullName>
    </submittedName>
</protein>
<dbReference type="SUPFAM" id="SSF103359">
    <property type="entry name" value="Suppressor of Fused, N-terminal domain"/>
    <property type="match status" value="1"/>
</dbReference>
<sequence>MSEKPGWDAIDGALRPLYGDSEPFHWAPDHPWSLGGPDPLDGISAYSRTDPVPHWHYIGYGMTELYEKEWDNPAESGWGFEFTFRLARRPEQTEPPAWPANFLQNLARYVFQSGKWFEPGHTIKANGPIAAGHTDCTNQAVCFVIDPELGSIDSVHGQVRFLQLVGLTMPEYRAAQGGRGLELLTQLEPRLPLYVTDIHREPLVSEPKPQARWPRWGGGLAGRA</sequence>
<dbReference type="Pfam" id="PF05076">
    <property type="entry name" value="SUFU"/>
    <property type="match status" value="1"/>
</dbReference>
<feature type="domain" description="Suppressor of fused-like" evidence="1">
    <location>
        <begin position="36"/>
        <end position="201"/>
    </location>
</feature>
<dbReference type="InterPro" id="IPR037181">
    <property type="entry name" value="SUFU_N"/>
</dbReference>
<dbReference type="RefSeq" id="WP_195129193.1">
    <property type="nucleotide sequence ID" value="NZ_JADLQX010000006.1"/>
</dbReference>
<gene>
    <name evidence="2" type="ORF">IU459_09935</name>
</gene>
<evidence type="ECO:0000259" key="1">
    <source>
        <dbReference type="Pfam" id="PF05076"/>
    </source>
</evidence>
<dbReference type="Proteomes" id="UP000702209">
    <property type="component" value="Unassembled WGS sequence"/>
</dbReference>
<reference evidence="2 3" key="1">
    <citation type="submission" date="2020-10" db="EMBL/GenBank/DDBJ databases">
        <title>Identification of Nocardia species via Next-generation sequencing and recognition of intraspecies genetic diversity.</title>
        <authorList>
            <person name="Li P."/>
            <person name="Li P."/>
            <person name="Lu B."/>
        </authorList>
    </citation>
    <scope>NUCLEOTIDE SEQUENCE [LARGE SCALE GENOMIC DNA]</scope>
    <source>
        <strain evidence="2 3">BJ06-0157</strain>
    </source>
</reference>
<organism evidence="2 3">
    <name type="scientific">Nocardia amamiensis</name>
    <dbReference type="NCBI Taxonomy" id="404578"/>
    <lineage>
        <taxon>Bacteria</taxon>
        <taxon>Bacillati</taxon>
        <taxon>Actinomycetota</taxon>
        <taxon>Actinomycetes</taxon>
        <taxon>Mycobacteriales</taxon>
        <taxon>Nocardiaceae</taxon>
        <taxon>Nocardia</taxon>
    </lineage>
</organism>
<dbReference type="PANTHER" id="PTHR10928">
    <property type="entry name" value="SUPPRESSOR OF FUSED"/>
    <property type="match status" value="1"/>
</dbReference>
<dbReference type="InterPro" id="IPR007768">
    <property type="entry name" value="Suppressor_of_fused"/>
</dbReference>
<dbReference type="InterPro" id="IPR020941">
    <property type="entry name" value="SUFU-like_domain"/>
</dbReference>
<accession>A0ABS0CMM3</accession>
<dbReference type="EMBL" id="JADLQX010000006">
    <property type="protein sequence ID" value="MBF6297865.1"/>
    <property type="molecule type" value="Genomic_DNA"/>
</dbReference>
<name>A0ABS0CMM3_9NOCA</name>
<dbReference type="PANTHER" id="PTHR10928:SF2">
    <property type="entry name" value="SUPPRESSOR OF FUSED HOMOLOG"/>
    <property type="match status" value="1"/>
</dbReference>
<proteinExistence type="predicted"/>
<comment type="caution">
    <text evidence="2">The sequence shown here is derived from an EMBL/GenBank/DDBJ whole genome shotgun (WGS) entry which is preliminary data.</text>
</comment>
<keyword evidence="3" id="KW-1185">Reference proteome</keyword>